<dbReference type="GO" id="GO:0042645">
    <property type="term" value="C:mitochondrial nucleoid"/>
    <property type="evidence" value="ECO:0007669"/>
    <property type="project" value="TreeGrafter"/>
</dbReference>
<dbReference type="GO" id="GO:0006392">
    <property type="term" value="P:transcription elongation by mitochondrial RNA polymerase"/>
    <property type="evidence" value="ECO:0007669"/>
    <property type="project" value="InterPro"/>
</dbReference>
<dbReference type="OrthoDB" id="5949570at2759"/>
<feature type="compositionally biased region" description="Low complexity" evidence="1">
    <location>
        <begin position="7"/>
        <end position="20"/>
    </location>
</feature>
<dbReference type="PANTHER" id="PTHR21053">
    <property type="entry name" value="TRANSCRIPTION ELONGATION FACTOR, MITOCHONDRIAL"/>
    <property type="match status" value="1"/>
</dbReference>
<reference evidence="2 3" key="1">
    <citation type="submission" date="2015-12" db="EMBL/GenBank/DDBJ databases">
        <title>The genome of Folsomia candida.</title>
        <authorList>
            <person name="Faddeeva A."/>
            <person name="Derks M.F."/>
            <person name="Anvar Y."/>
            <person name="Smit S."/>
            <person name="Van Straalen N."/>
            <person name="Roelofs D."/>
        </authorList>
    </citation>
    <scope>NUCLEOTIDE SEQUENCE [LARGE SCALE GENOMIC DNA]</scope>
    <source>
        <strain evidence="2 3">VU population</strain>
        <tissue evidence="2">Whole body</tissue>
    </source>
</reference>
<gene>
    <name evidence="2" type="ORF">Fcan01_02145</name>
</gene>
<evidence type="ECO:0000313" key="3">
    <source>
        <dbReference type="Proteomes" id="UP000198287"/>
    </source>
</evidence>
<evidence type="ECO:0000313" key="2">
    <source>
        <dbReference type="EMBL" id="OXA62195.1"/>
    </source>
</evidence>
<comment type="caution">
    <text evidence="2">The sequence shown here is derived from an EMBL/GenBank/DDBJ whole genome shotgun (WGS) entry which is preliminary data.</text>
</comment>
<dbReference type="EMBL" id="LNIX01000001">
    <property type="protein sequence ID" value="OXA62195.1"/>
    <property type="molecule type" value="Genomic_DNA"/>
</dbReference>
<organism evidence="2 3">
    <name type="scientific">Folsomia candida</name>
    <name type="common">Springtail</name>
    <dbReference type="NCBI Taxonomy" id="158441"/>
    <lineage>
        <taxon>Eukaryota</taxon>
        <taxon>Metazoa</taxon>
        <taxon>Ecdysozoa</taxon>
        <taxon>Arthropoda</taxon>
        <taxon>Hexapoda</taxon>
        <taxon>Collembola</taxon>
        <taxon>Entomobryomorpha</taxon>
        <taxon>Isotomoidea</taxon>
        <taxon>Isotomidae</taxon>
        <taxon>Proisotominae</taxon>
        <taxon>Folsomia</taxon>
    </lineage>
</organism>
<feature type="region of interest" description="Disordered" evidence="1">
    <location>
        <begin position="1"/>
        <end position="20"/>
    </location>
</feature>
<keyword evidence="2" id="KW-0251">Elongation factor</keyword>
<dbReference type="AlphaFoldDB" id="A0A226EX03"/>
<protein>
    <submittedName>
        <fullName evidence="2">Transcription elongation factor, mitochondrial</fullName>
    </submittedName>
</protein>
<name>A0A226EX03_FOLCA</name>
<evidence type="ECO:0000256" key="1">
    <source>
        <dbReference type="SAM" id="MobiDB-lite"/>
    </source>
</evidence>
<keyword evidence="2" id="KW-0648">Protein biosynthesis</keyword>
<proteinExistence type="predicted"/>
<dbReference type="PANTHER" id="PTHR21053:SF2">
    <property type="entry name" value="TRANSCRIPTION ELONGATION FACTOR, MITOCHONDRIAL"/>
    <property type="match status" value="1"/>
</dbReference>
<dbReference type="InterPro" id="IPR039150">
    <property type="entry name" value="TEFM"/>
</dbReference>
<dbReference type="Proteomes" id="UP000198287">
    <property type="component" value="Unassembled WGS sequence"/>
</dbReference>
<accession>A0A226EX03</accession>
<dbReference type="GO" id="GO:0003746">
    <property type="term" value="F:translation elongation factor activity"/>
    <property type="evidence" value="ECO:0007669"/>
    <property type="project" value="UniProtKB-KW"/>
</dbReference>
<keyword evidence="3" id="KW-1185">Reference proteome</keyword>
<dbReference type="GO" id="GO:0030337">
    <property type="term" value="F:DNA polymerase processivity factor activity"/>
    <property type="evidence" value="ECO:0007669"/>
    <property type="project" value="TreeGrafter"/>
</dbReference>
<sequence length="247" mass="27620">MWALRRSLSSHGSSNSSIKSKVSEVLPNEVKAVTPGTRPSPAIRNPMLPIPSAEMIKKASVVVSIIFNASQISFSCIERNPKDQTFALKELQFHPLVLRSKQHFLSSMSEMVTLSKKIPRSDLCMIEEYPTTAANPHMFAYVLQITQLRSFLLGSLTSRMDLSQIVAIKTVAVARLFNTVVGNERVSGQHLVDNIITWKPLPSFIVPQKLKDEYENYSAISKEGLANAILLNLAYWRLTKQFTDSIT</sequence>